<evidence type="ECO:0000313" key="2">
    <source>
        <dbReference type="Proteomes" id="UP000288079"/>
    </source>
</evidence>
<dbReference type="EMBL" id="BHWB01000019">
    <property type="protein sequence ID" value="GCB37065.1"/>
    <property type="molecule type" value="Genomic_DNA"/>
</dbReference>
<organism evidence="1 2">
    <name type="scientific">Bacteroides faecalis</name>
    <dbReference type="NCBI Taxonomy" id="2447885"/>
    <lineage>
        <taxon>Bacteria</taxon>
        <taxon>Pseudomonadati</taxon>
        <taxon>Bacteroidota</taxon>
        <taxon>Bacteroidia</taxon>
        <taxon>Bacteroidales</taxon>
        <taxon>Bacteroidaceae</taxon>
        <taxon>Bacteroides</taxon>
    </lineage>
</organism>
<protein>
    <recommendedName>
        <fullName evidence="3">DUF2693 domain-containing protein</fullName>
    </recommendedName>
</protein>
<dbReference type="AlphaFoldDB" id="A0A401M006"/>
<evidence type="ECO:0008006" key="3">
    <source>
        <dbReference type="Google" id="ProtNLM"/>
    </source>
</evidence>
<name>A0A401M006_9BACE</name>
<reference evidence="1 2" key="1">
    <citation type="submission" date="2018-10" db="EMBL/GenBank/DDBJ databases">
        <title>Draft Genome Sequence of Bacteroides sp. KCTC 15687.</title>
        <authorList>
            <person name="Yu S.Y."/>
            <person name="Kim J.S."/>
            <person name="Oh B.S."/>
            <person name="Park S.H."/>
            <person name="Kang S.W."/>
            <person name="Park J.E."/>
            <person name="Choi S.H."/>
            <person name="Han K.I."/>
            <person name="Lee K.C."/>
            <person name="Eom M.K."/>
            <person name="Suh M.K."/>
            <person name="Lee D.H."/>
            <person name="Yoon H."/>
            <person name="Kim B."/>
            <person name="Yang S.J."/>
            <person name="Lee J.S."/>
            <person name="Lee J.H."/>
        </authorList>
    </citation>
    <scope>NUCLEOTIDE SEQUENCE [LARGE SCALE GENOMIC DNA]</scope>
    <source>
        <strain evidence="1 2">KCTC 15687</strain>
    </source>
</reference>
<gene>
    <name evidence="1" type="ORF">KGMB02408_40100</name>
</gene>
<sequence length="111" mass="13189">MTTELKNKMREVMKLAWQMVKKNGYSMSEALKCAWVNIKLTAQMKKRIVKFYFQKVDGSIREAYGTLKESLLPSTKRTEKRKKNDTLQVYFDTEKSEYRSFKIANIIKYTL</sequence>
<keyword evidence="2" id="KW-1185">Reference proteome</keyword>
<dbReference type="Proteomes" id="UP000288079">
    <property type="component" value="Unassembled WGS sequence"/>
</dbReference>
<dbReference type="Pfam" id="PF10902">
    <property type="entry name" value="WYL_2"/>
    <property type="match status" value="1"/>
</dbReference>
<dbReference type="InterPro" id="IPR024401">
    <property type="entry name" value="WYL_prot"/>
</dbReference>
<comment type="caution">
    <text evidence="1">The sequence shown here is derived from an EMBL/GenBank/DDBJ whole genome shotgun (WGS) entry which is preliminary data.</text>
</comment>
<evidence type="ECO:0000313" key="1">
    <source>
        <dbReference type="EMBL" id="GCB37065.1"/>
    </source>
</evidence>
<accession>A0A401M006</accession>
<dbReference type="RefSeq" id="WP_125042524.1">
    <property type="nucleotide sequence ID" value="NZ_BHWB01000019.1"/>
</dbReference>
<proteinExistence type="predicted"/>
<dbReference type="OrthoDB" id="965285at2"/>